<keyword evidence="5" id="KW-1185">Reference proteome</keyword>
<dbReference type="PANTHER" id="PTHR35841:SF1">
    <property type="entry name" value="PHOSPHONATES-BINDING PERIPLASMIC PROTEIN"/>
    <property type="match status" value="1"/>
</dbReference>
<dbReference type="InterPro" id="IPR005770">
    <property type="entry name" value="PhnD"/>
</dbReference>
<dbReference type="NCBIfam" id="TIGR01098">
    <property type="entry name" value="3A0109s03R"/>
    <property type="match status" value="1"/>
</dbReference>
<reference evidence="5" key="1">
    <citation type="journal article" date="2019" name="Int. J. Syst. Evol. Microbiol.">
        <title>The Global Catalogue of Microorganisms (GCM) 10K type strain sequencing project: providing services to taxonomists for standard genome sequencing and annotation.</title>
        <authorList>
            <consortium name="The Broad Institute Genomics Platform"/>
            <consortium name="The Broad Institute Genome Sequencing Center for Infectious Disease"/>
            <person name="Wu L."/>
            <person name="Ma J."/>
        </authorList>
    </citation>
    <scope>NUCLEOTIDE SEQUENCE [LARGE SCALE GENOMIC DNA]</scope>
    <source>
        <strain evidence="5">CGMCC 1.15304</strain>
    </source>
</reference>
<feature type="chain" id="PRO_5045534740" evidence="3">
    <location>
        <begin position="19"/>
        <end position="287"/>
    </location>
</feature>
<evidence type="ECO:0000313" key="4">
    <source>
        <dbReference type="EMBL" id="MFC4349424.1"/>
    </source>
</evidence>
<evidence type="ECO:0000256" key="2">
    <source>
        <dbReference type="ARBA" id="ARBA00022729"/>
    </source>
</evidence>
<comment type="caution">
    <text evidence="4">The sequence shown here is derived from an EMBL/GenBank/DDBJ whole genome shotgun (WGS) entry which is preliminary data.</text>
</comment>
<organism evidence="4 5">
    <name type="scientific">Kordiimonas lipolytica</name>
    <dbReference type="NCBI Taxonomy" id="1662421"/>
    <lineage>
        <taxon>Bacteria</taxon>
        <taxon>Pseudomonadati</taxon>
        <taxon>Pseudomonadota</taxon>
        <taxon>Alphaproteobacteria</taxon>
        <taxon>Kordiimonadales</taxon>
        <taxon>Kordiimonadaceae</taxon>
        <taxon>Kordiimonas</taxon>
    </lineage>
</organism>
<evidence type="ECO:0000313" key="5">
    <source>
        <dbReference type="Proteomes" id="UP001595776"/>
    </source>
</evidence>
<dbReference type="Pfam" id="PF12974">
    <property type="entry name" value="Phosphonate-bd"/>
    <property type="match status" value="1"/>
</dbReference>
<dbReference type="RefSeq" id="WP_197421005.1">
    <property type="nucleotide sequence ID" value="NZ_JBHSCR010000017.1"/>
</dbReference>
<accession>A0ABV8UEU5</accession>
<dbReference type="EMBL" id="JBHSCR010000017">
    <property type="protein sequence ID" value="MFC4349424.1"/>
    <property type="molecule type" value="Genomic_DNA"/>
</dbReference>
<comment type="similarity">
    <text evidence="1">Belongs to the phosphate/phosphite/phosphonate binding protein family.</text>
</comment>
<evidence type="ECO:0000256" key="1">
    <source>
        <dbReference type="ARBA" id="ARBA00007162"/>
    </source>
</evidence>
<name>A0ABV8UEU5_9PROT</name>
<dbReference type="Proteomes" id="UP001595776">
    <property type="component" value="Unassembled WGS sequence"/>
</dbReference>
<proteinExistence type="inferred from homology"/>
<gene>
    <name evidence="4" type="primary">phnD</name>
    <name evidence="4" type="ORF">ACFO5Q_16345</name>
</gene>
<protein>
    <submittedName>
        <fullName evidence="4">Phosphate/phosphite/phosphonate ABC transporter substrate-binding protein</fullName>
    </submittedName>
</protein>
<evidence type="ECO:0000256" key="3">
    <source>
        <dbReference type="SAM" id="SignalP"/>
    </source>
</evidence>
<keyword evidence="2 3" id="KW-0732">Signal</keyword>
<dbReference type="SUPFAM" id="SSF53850">
    <property type="entry name" value="Periplasmic binding protein-like II"/>
    <property type="match status" value="1"/>
</dbReference>
<dbReference type="PANTHER" id="PTHR35841">
    <property type="entry name" value="PHOSPHONATES-BINDING PERIPLASMIC PROTEIN"/>
    <property type="match status" value="1"/>
</dbReference>
<feature type="signal peptide" evidence="3">
    <location>
        <begin position="1"/>
        <end position="18"/>
    </location>
</feature>
<dbReference type="Gene3D" id="3.40.190.10">
    <property type="entry name" value="Periplasmic binding protein-like II"/>
    <property type="match status" value="2"/>
</dbReference>
<sequence>MLGSFPLVCLAVLALLLAACDKPPEASPGTIRVGLLPDEKPSKVMARHKPLFKFLEKETGLRFEITVPKSYEALEALFADRAIDMAYFGGLSYVNAHRQSGAVPLASRDVDRAFTSVFLAGPDTVGTELKHFVGLSFSFGSERSTSGHLMPRHFLLAQFIDPENFFSRVEYAGAHDKTIQNVEAGRVALGAANSLIYRQMLADGRLREGKTRVVWETPPYADYVWAVQRDMPAARQDQLVAAFLSLDPANESHAAVLSSVRAGRFLKAEVSDFKQLEDVALSLELVE</sequence>